<dbReference type="GO" id="GO:0019825">
    <property type="term" value="F:oxygen binding"/>
    <property type="evidence" value="ECO:0007669"/>
    <property type="project" value="InterPro"/>
</dbReference>
<keyword evidence="3 5" id="KW-0479">Metal-binding</keyword>
<dbReference type="InterPro" id="IPR012292">
    <property type="entry name" value="Globin/Proto"/>
</dbReference>
<dbReference type="AlphaFoldDB" id="A0AA37W7E8"/>
<gene>
    <name evidence="6" type="ORF">GCM10007876_30540</name>
</gene>
<comment type="caution">
    <text evidence="6">The sequence shown here is derived from an EMBL/GenBank/DDBJ whole genome shotgun (WGS) entry which is preliminary data.</text>
</comment>
<dbReference type="CDD" id="cd00454">
    <property type="entry name" value="TrHb1_N"/>
    <property type="match status" value="1"/>
</dbReference>
<dbReference type="Proteomes" id="UP001161389">
    <property type="component" value="Unassembled WGS sequence"/>
</dbReference>
<accession>A0AA37W7E8</accession>
<keyword evidence="7" id="KW-1185">Reference proteome</keyword>
<dbReference type="SUPFAM" id="SSF46458">
    <property type="entry name" value="Globin-like"/>
    <property type="match status" value="1"/>
</dbReference>
<keyword evidence="4 5" id="KW-0408">Iron</keyword>
<evidence type="ECO:0000256" key="2">
    <source>
        <dbReference type="ARBA" id="ARBA00022617"/>
    </source>
</evidence>
<reference evidence="6" key="1">
    <citation type="journal article" date="2014" name="Int. J. Syst. Evol. Microbiol.">
        <title>Complete genome sequence of Corynebacterium casei LMG S-19264T (=DSM 44701T), isolated from a smear-ripened cheese.</title>
        <authorList>
            <consortium name="US DOE Joint Genome Institute (JGI-PGF)"/>
            <person name="Walter F."/>
            <person name="Albersmeier A."/>
            <person name="Kalinowski J."/>
            <person name="Ruckert C."/>
        </authorList>
    </citation>
    <scope>NUCLEOTIDE SEQUENCE</scope>
    <source>
        <strain evidence="6">NBRC 110071</strain>
    </source>
</reference>
<evidence type="ECO:0000313" key="6">
    <source>
        <dbReference type="EMBL" id="GLQ32575.1"/>
    </source>
</evidence>
<evidence type="ECO:0000256" key="4">
    <source>
        <dbReference type="ARBA" id="ARBA00023004"/>
    </source>
</evidence>
<dbReference type="InterPro" id="IPR001486">
    <property type="entry name" value="Hemoglobin_trunc"/>
</dbReference>
<dbReference type="EMBL" id="BSNM01000016">
    <property type="protein sequence ID" value="GLQ32575.1"/>
    <property type="molecule type" value="Genomic_DNA"/>
</dbReference>
<dbReference type="Pfam" id="PF01152">
    <property type="entry name" value="Bac_globin"/>
    <property type="match status" value="1"/>
</dbReference>
<evidence type="ECO:0000313" key="7">
    <source>
        <dbReference type="Proteomes" id="UP001161389"/>
    </source>
</evidence>
<evidence type="ECO:0000256" key="3">
    <source>
        <dbReference type="ARBA" id="ARBA00022723"/>
    </source>
</evidence>
<dbReference type="PROSITE" id="PS51257">
    <property type="entry name" value="PROKAR_LIPOPROTEIN"/>
    <property type="match status" value="1"/>
</dbReference>
<dbReference type="GO" id="GO:0020037">
    <property type="term" value="F:heme binding"/>
    <property type="evidence" value="ECO:0007669"/>
    <property type="project" value="InterPro"/>
</dbReference>
<sequence>MEATNRKSLAGNHVVKQILSSLLISLVLIGCSTSPNQSTNSTLYEELNGHTGLEQLVDAFIEQIAYDEQIFPYFAKANVDRFRDNFITHMCDVSGGPCKYQGDSMIDIHTGMNINEADFNRVVELLINAMEEIGIAYPTQNKLLSRLAPLRPEIINK</sequence>
<dbReference type="Gene3D" id="1.10.490.10">
    <property type="entry name" value="Globins"/>
    <property type="match status" value="1"/>
</dbReference>
<keyword evidence="1" id="KW-0813">Transport</keyword>
<keyword evidence="2 5" id="KW-0349">Heme</keyword>
<dbReference type="InterPro" id="IPR009050">
    <property type="entry name" value="Globin-like_sf"/>
</dbReference>
<dbReference type="GO" id="GO:0046872">
    <property type="term" value="F:metal ion binding"/>
    <property type="evidence" value="ECO:0007669"/>
    <property type="project" value="UniProtKB-KW"/>
</dbReference>
<feature type="binding site" description="distal binding residue" evidence="5">
    <location>
        <position position="109"/>
    </location>
    <ligand>
        <name>heme</name>
        <dbReference type="ChEBI" id="CHEBI:30413"/>
    </ligand>
    <ligandPart>
        <name>Fe</name>
        <dbReference type="ChEBI" id="CHEBI:18248"/>
    </ligandPart>
</feature>
<evidence type="ECO:0000256" key="1">
    <source>
        <dbReference type="ARBA" id="ARBA00022448"/>
    </source>
</evidence>
<reference evidence="6" key="2">
    <citation type="submission" date="2023-01" db="EMBL/GenBank/DDBJ databases">
        <title>Draft genome sequence of Litoribrevibacter albus strain NBRC 110071.</title>
        <authorList>
            <person name="Sun Q."/>
            <person name="Mori K."/>
        </authorList>
    </citation>
    <scope>NUCLEOTIDE SEQUENCE</scope>
    <source>
        <strain evidence="6">NBRC 110071</strain>
    </source>
</reference>
<protein>
    <submittedName>
        <fullName evidence="6">Group 1 truncated hemoglobin</fullName>
    </submittedName>
</protein>
<name>A0AA37W7E8_9GAMM</name>
<evidence type="ECO:0000256" key="5">
    <source>
        <dbReference type="PIRSR" id="PIRSR601486-1"/>
    </source>
</evidence>
<proteinExistence type="predicted"/>
<organism evidence="6 7">
    <name type="scientific">Litoribrevibacter albus</name>
    <dbReference type="NCBI Taxonomy" id="1473156"/>
    <lineage>
        <taxon>Bacteria</taxon>
        <taxon>Pseudomonadati</taxon>
        <taxon>Pseudomonadota</taxon>
        <taxon>Gammaproteobacteria</taxon>
        <taxon>Oceanospirillales</taxon>
        <taxon>Oceanospirillaceae</taxon>
        <taxon>Litoribrevibacter</taxon>
    </lineage>
</organism>